<comment type="caution">
    <text evidence="1">The sequence shown here is derived from an EMBL/GenBank/DDBJ whole genome shotgun (WGS) entry which is preliminary data.</text>
</comment>
<proteinExistence type="predicted"/>
<sequence>MSGAKLKEHLLKIASEVTEITSLDEVYEQLALLNDIEESELEDTRGETISHQEVIDRSKEWLMK</sequence>
<protein>
    <submittedName>
        <fullName evidence="1">Uncharacterized protein</fullName>
    </submittedName>
</protein>
<dbReference type="EMBL" id="JAHESD010000021">
    <property type="protein sequence ID" value="MBT1703875.1"/>
    <property type="molecule type" value="Genomic_DNA"/>
</dbReference>
<organism evidence="1 2">
    <name type="scientific">Chryseosolibacter indicus</name>
    <dbReference type="NCBI Taxonomy" id="2782351"/>
    <lineage>
        <taxon>Bacteria</taxon>
        <taxon>Pseudomonadati</taxon>
        <taxon>Bacteroidota</taxon>
        <taxon>Cytophagia</taxon>
        <taxon>Cytophagales</taxon>
        <taxon>Chryseotaleaceae</taxon>
        <taxon>Chryseosolibacter</taxon>
    </lineage>
</organism>
<accession>A0ABS5VQZ5</accession>
<name>A0ABS5VQZ5_9BACT</name>
<dbReference type="Proteomes" id="UP000772618">
    <property type="component" value="Unassembled WGS sequence"/>
</dbReference>
<dbReference type="RefSeq" id="WP_254153836.1">
    <property type="nucleotide sequence ID" value="NZ_JAHESD010000021.1"/>
</dbReference>
<reference evidence="1 2" key="1">
    <citation type="submission" date="2021-05" db="EMBL/GenBank/DDBJ databases">
        <title>A Polyphasic approach of four new species of the genus Ohtaekwangia: Ohtaekwangia histidinii sp. nov., Ohtaekwangia cretensis sp. nov., Ohtaekwangia indiensis sp. nov., Ohtaekwangia reichenbachii sp. nov. from diverse environment.</title>
        <authorList>
            <person name="Octaviana S."/>
        </authorList>
    </citation>
    <scope>NUCLEOTIDE SEQUENCE [LARGE SCALE GENOMIC DNA]</scope>
    <source>
        <strain evidence="1 2">PWU20</strain>
    </source>
</reference>
<evidence type="ECO:0000313" key="1">
    <source>
        <dbReference type="EMBL" id="MBT1703875.1"/>
    </source>
</evidence>
<keyword evidence="2" id="KW-1185">Reference proteome</keyword>
<gene>
    <name evidence="1" type="ORF">KK060_11320</name>
</gene>
<evidence type="ECO:0000313" key="2">
    <source>
        <dbReference type="Proteomes" id="UP000772618"/>
    </source>
</evidence>